<reference evidence="1 2" key="1">
    <citation type="submission" date="2019-08" db="EMBL/GenBank/DDBJ databases">
        <authorList>
            <person name="Alioto T."/>
            <person name="Alioto T."/>
            <person name="Gomez Garrido J."/>
        </authorList>
    </citation>
    <scope>NUCLEOTIDE SEQUENCE [LARGE SCALE GENOMIC DNA]</scope>
</reference>
<protein>
    <submittedName>
        <fullName evidence="1">Uncharacterized protein</fullName>
    </submittedName>
</protein>
<gene>
    <name evidence="1" type="ORF">CINCED_3A003431</name>
</gene>
<keyword evidence="2" id="KW-1185">Reference proteome</keyword>
<organism evidence="1 2">
    <name type="scientific">Cinara cedri</name>
    <dbReference type="NCBI Taxonomy" id="506608"/>
    <lineage>
        <taxon>Eukaryota</taxon>
        <taxon>Metazoa</taxon>
        <taxon>Ecdysozoa</taxon>
        <taxon>Arthropoda</taxon>
        <taxon>Hexapoda</taxon>
        <taxon>Insecta</taxon>
        <taxon>Pterygota</taxon>
        <taxon>Neoptera</taxon>
        <taxon>Paraneoptera</taxon>
        <taxon>Hemiptera</taxon>
        <taxon>Sternorrhyncha</taxon>
        <taxon>Aphidomorpha</taxon>
        <taxon>Aphidoidea</taxon>
        <taxon>Aphididae</taxon>
        <taxon>Lachninae</taxon>
        <taxon>Cinara</taxon>
    </lineage>
</organism>
<dbReference type="Proteomes" id="UP000325440">
    <property type="component" value="Unassembled WGS sequence"/>
</dbReference>
<dbReference type="EMBL" id="CABPRJ010001471">
    <property type="protein sequence ID" value="VVC38382.1"/>
    <property type="molecule type" value="Genomic_DNA"/>
</dbReference>
<accession>A0A5E4N137</accession>
<evidence type="ECO:0000313" key="2">
    <source>
        <dbReference type="Proteomes" id="UP000325440"/>
    </source>
</evidence>
<sequence>MAIVKRRKKWIGHLIRNNSWITTIIEGKIEGKPGRGRPRQAYMKQIMLDIGRESYIELKRVAMNREEWKNISSLNQSTD</sequence>
<proteinExistence type="predicted"/>
<dbReference type="AlphaFoldDB" id="A0A5E4N137"/>
<dbReference type="OrthoDB" id="6624609at2759"/>
<evidence type="ECO:0000313" key="1">
    <source>
        <dbReference type="EMBL" id="VVC38382.1"/>
    </source>
</evidence>
<name>A0A5E4N137_9HEMI</name>